<dbReference type="HOGENOM" id="CLU_144362_0_0_1"/>
<name>B4JKZ9_DROGR</name>
<dbReference type="OrthoDB" id="7872348at2759"/>
<dbReference type="Proteomes" id="UP000001070">
    <property type="component" value="Unassembled WGS sequence"/>
</dbReference>
<sequence>MTRTNQLQPQLKIQAPHRQLQLQLLLLLFGLLMLPTIAAVPQQQLLLDTTQVTEVAQVEQEATVPSLNDLSDLSAGINLFPVSNLIAAAANAEPPAPVQFVRIAMNSGLPDGIGNWSGMVQKLLQALLVAQCNVAPTTLWPTDYGDMAAINQD</sequence>
<dbReference type="OMA" id="QFIRIAM"/>
<protein>
    <submittedName>
        <fullName evidence="2">GH11955</fullName>
    </submittedName>
</protein>
<dbReference type="eggNOG" id="ENOG502T9AI">
    <property type="taxonomic scope" value="Eukaryota"/>
</dbReference>
<feature type="signal peptide" evidence="1">
    <location>
        <begin position="1"/>
        <end position="39"/>
    </location>
</feature>
<keyword evidence="3" id="KW-1185">Reference proteome</keyword>
<evidence type="ECO:0000256" key="1">
    <source>
        <dbReference type="SAM" id="SignalP"/>
    </source>
</evidence>
<keyword evidence="1" id="KW-0732">Signal</keyword>
<dbReference type="SMR" id="B4JKZ9"/>
<gene>
    <name evidence="2" type="primary">Dgri\GH11955</name>
    <name evidence="2" type="ORF">Dgri_GH11955</name>
</gene>
<dbReference type="InParanoid" id="B4JKZ9"/>
<evidence type="ECO:0000313" key="2">
    <source>
        <dbReference type="EMBL" id="EDW00252.1"/>
    </source>
</evidence>
<evidence type="ECO:0000313" key="3">
    <source>
        <dbReference type="Proteomes" id="UP000001070"/>
    </source>
</evidence>
<reference evidence="2 3" key="1">
    <citation type="journal article" date="2007" name="Nature">
        <title>Evolution of genes and genomes on the Drosophila phylogeny.</title>
        <authorList>
            <consortium name="Drosophila 12 Genomes Consortium"/>
            <person name="Clark A.G."/>
            <person name="Eisen M.B."/>
            <person name="Smith D.R."/>
            <person name="Bergman C.M."/>
            <person name="Oliver B."/>
            <person name="Markow T.A."/>
            <person name="Kaufman T.C."/>
            <person name="Kellis M."/>
            <person name="Gelbart W."/>
            <person name="Iyer V.N."/>
            <person name="Pollard D.A."/>
            <person name="Sackton T.B."/>
            <person name="Larracuente A.M."/>
            <person name="Singh N.D."/>
            <person name="Abad J.P."/>
            <person name="Abt D.N."/>
            <person name="Adryan B."/>
            <person name="Aguade M."/>
            <person name="Akashi H."/>
            <person name="Anderson W.W."/>
            <person name="Aquadro C.F."/>
            <person name="Ardell D.H."/>
            <person name="Arguello R."/>
            <person name="Artieri C.G."/>
            <person name="Barbash D.A."/>
            <person name="Barker D."/>
            <person name="Barsanti P."/>
            <person name="Batterham P."/>
            <person name="Batzoglou S."/>
            <person name="Begun D."/>
            <person name="Bhutkar A."/>
            <person name="Blanco E."/>
            <person name="Bosak S.A."/>
            <person name="Bradley R.K."/>
            <person name="Brand A.D."/>
            <person name="Brent M.R."/>
            <person name="Brooks A.N."/>
            <person name="Brown R.H."/>
            <person name="Butlin R.K."/>
            <person name="Caggese C."/>
            <person name="Calvi B.R."/>
            <person name="Bernardo de Carvalho A."/>
            <person name="Caspi A."/>
            <person name="Castrezana S."/>
            <person name="Celniker S.E."/>
            <person name="Chang J.L."/>
            <person name="Chapple C."/>
            <person name="Chatterji S."/>
            <person name="Chinwalla A."/>
            <person name="Civetta A."/>
            <person name="Clifton S.W."/>
            <person name="Comeron J.M."/>
            <person name="Costello J.C."/>
            <person name="Coyne J.A."/>
            <person name="Daub J."/>
            <person name="David R.G."/>
            <person name="Delcher A.L."/>
            <person name="Delehaunty K."/>
            <person name="Do C.B."/>
            <person name="Ebling H."/>
            <person name="Edwards K."/>
            <person name="Eickbush T."/>
            <person name="Evans J.D."/>
            <person name="Filipski A."/>
            <person name="Findeiss S."/>
            <person name="Freyhult E."/>
            <person name="Fulton L."/>
            <person name="Fulton R."/>
            <person name="Garcia A.C."/>
            <person name="Gardiner A."/>
            <person name="Garfield D.A."/>
            <person name="Garvin B.E."/>
            <person name="Gibson G."/>
            <person name="Gilbert D."/>
            <person name="Gnerre S."/>
            <person name="Godfrey J."/>
            <person name="Good R."/>
            <person name="Gotea V."/>
            <person name="Gravely B."/>
            <person name="Greenberg A.J."/>
            <person name="Griffiths-Jones S."/>
            <person name="Gross S."/>
            <person name="Guigo R."/>
            <person name="Gustafson E.A."/>
            <person name="Haerty W."/>
            <person name="Hahn M.W."/>
            <person name="Halligan D.L."/>
            <person name="Halpern A.L."/>
            <person name="Halter G.M."/>
            <person name="Han M.V."/>
            <person name="Heger A."/>
            <person name="Hillier L."/>
            <person name="Hinrichs A.S."/>
            <person name="Holmes I."/>
            <person name="Hoskins R.A."/>
            <person name="Hubisz M.J."/>
            <person name="Hultmark D."/>
            <person name="Huntley M.A."/>
            <person name="Jaffe D.B."/>
            <person name="Jagadeeshan S."/>
            <person name="Jeck W.R."/>
            <person name="Johnson J."/>
            <person name="Jones C.D."/>
            <person name="Jordan W.C."/>
            <person name="Karpen G.H."/>
            <person name="Kataoka E."/>
            <person name="Keightley P.D."/>
            <person name="Kheradpour P."/>
            <person name="Kirkness E.F."/>
            <person name="Koerich L.B."/>
            <person name="Kristiansen K."/>
            <person name="Kudrna D."/>
            <person name="Kulathinal R.J."/>
            <person name="Kumar S."/>
            <person name="Kwok R."/>
            <person name="Lander E."/>
            <person name="Langley C.H."/>
            <person name="Lapoint R."/>
            <person name="Lazzaro B.P."/>
            <person name="Lee S.J."/>
            <person name="Levesque L."/>
            <person name="Li R."/>
            <person name="Lin C.F."/>
            <person name="Lin M.F."/>
            <person name="Lindblad-Toh K."/>
            <person name="Llopart A."/>
            <person name="Long M."/>
            <person name="Low L."/>
            <person name="Lozovsky E."/>
            <person name="Lu J."/>
            <person name="Luo M."/>
            <person name="Machado C.A."/>
            <person name="Makalowski W."/>
            <person name="Marzo M."/>
            <person name="Matsuda M."/>
            <person name="Matzkin L."/>
            <person name="McAllister B."/>
            <person name="McBride C.S."/>
            <person name="McKernan B."/>
            <person name="McKernan K."/>
            <person name="Mendez-Lago M."/>
            <person name="Minx P."/>
            <person name="Mollenhauer M.U."/>
            <person name="Montooth K."/>
            <person name="Mount S.M."/>
            <person name="Mu X."/>
            <person name="Myers E."/>
            <person name="Negre B."/>
            <person name="Newfeld S."/>
            <person name="Nielsen R."/>
            <person name="Noor M.A."/>
            <person name="O'Grady P."/>
            <person name="Pachter L."/>
            <person name="Papaceit M."/>
            <person name="Parisi M.J."/>
            <person name="Parisi M."/>
            <person name="Parts L."/>
            <person name="Pedersen J.S."/>
            <person name="Pesole G."/>
            <person name="Phillippy A.M."/>
            <person name="Ponting C.P."/>
            <person name="Pop M."/>
            <person name="Porcelli D."/>
            <person name="Powell J.R."/>
            <person name="Prohaska S."/>
            <person name="Pruitt K."/>
            <person name="Puig M."/>
            <person name="Quesneville H."/>
            <person name="Ram K.R."/>
            <person name="Rand D."/>
            <person name="Rasmussen M.D."/>
            <person name="Reed L.K."/>
            <person name="Reenan R."/>
            <person name="Reily A."/>
            <person name="Remington K.A."/>
            <person name="Rieger T.T."/>
            <person name="Ritchie M.G."/>
            <person name="Robin C."/>
            <person name="Rogers Y.H."/>
            <person name="Rohde C."/>
            <person name="Rozas J."/>
            <person name="Rubenfield M.J."/>
            <person name="Ruiz A."/>
            <person name="Russo S."/>
            <person name="Salzberg S.L."/>
            <person name="Sanchez-Gracia A."/>
            <person name="Saranga D.J."/>
            <person name="Sato H."/>
            <person name="Schaeffer S.W."/>
            <person name="Schatz M.C."/>
            <person name="Schlenke T."/>
            <person name="Schwartz R."/>
            <person name="Segarra C."/>
            <person name="Singh R.S."/>
            <person name="Sirot L."/>
            <person name="Sirota M."/>
            <person name="Sisneros N.B."/>
            <person name="Smith C.D."/>
            <person name="Smith T.F."/>
            <person name="Spieth J."/>
            <person name="Stage D.E."/>
            <person name="Stark A."/>
            <person name="Stephan W."/>
            <person name="Strausberg R.L."/>
            <person name="Strempel S."/>
            <person name="Sturgill D."/>
            <person name="Sutton G."/>
            <person name="Sutton G.G."/>
            <person name="Tao W."/>
            <person name="Teichmann S."/>
            <person name="Tobari Y.N."/>
            <person name="Tomimura Y."/>
            <person name="Tsolas J.M."/>
            <person name="Valente V.L."/>
            <person name="Venter E."/>
            <person name="Venter J.C."/>
            <person name="Vicario S."/>
            <person name="Vieira F.G."/>
            <person name="Vilella A.J."/>
            <person name="Villasante A."/>
            <person name="Walenz B."/>
            <person name="Wang J."/>
            <person name="Wasserman M."/>
            <person name="Watts T."/>
            <person name="Wilson D."/>
            <person name="Wilson R.K."/>
            <person name="Wing R.A."/>
            <person name="Wolfner M.F."/>
            <person name="Wong A."/>
            <person name="Wong G.K."/>
            <person name="Wu C.I."/>
            <person name="Wu G."/>
            <person name="Yamamoto D."/>
            <person name="Yang H.P."/>
            <person name="Yang S.P."/>
            <person name="Yorke J.A."/>
            <person name="Yoshida K."/>
            <person name="Zdobnov E."/>
            <person name="Zhang P."/>
            <person name="Zhang Y."/>
            <person name="Zimin A.V."/>
            <person name="Baldwin J."/>
            <person name="Abdouelleil A."/>
            <person name="Abdulkadir J."/>
            <person name="Abebe A."/>
            <person name="Abera B."/>
            <person name="Abreu J."/>
            <person name="Acer S.C."/>
            <person name="Aftuck L."/>
            <person name="Alexander A."/>
            <person name="An P."/>
            <person name="Anderson E."/>
            <person name="Anderson S."/>
            <person name="Arachi H."/>
            <person name="Azer M."/>
            <person name="Bachantsang P."/>
            <person name="Barry A."/>
            <person name="Bayul T."/>
            <person name="Berlin A."/>
            <person name="Bessette D."/>
            <person name="Bloom T."/>
            <person name="Blye J."/>
            <person name="Boguslavskiy L."/>
            <person name="Bonnet C."/>
            <person name="Boukhgalter B."/>
            <person name="Bourzgui I."/>
            <person name="Brown A."/>
            <person name="Cahill P."/>
            <person name="Channer S."/>
            <person name="Cheshatsang Y."/>
            <person name="Chuda L."/>
            <person name="Citroen M."/>
            <person name="Collymore A."/>
            <person name="Cooke P."/>
            <person name="Costello M."/>
            <person name="D'Aco K."/>
            <person name="Daza R."/>
            <person name="De Haan G."/>
            <person name="DeGray S."/>
            <person name="DeMaso C."/>
            <person name="Dhargay N."/>
            <person name="Dooley K."/>
            <person name="Dooley E."/>
            <person name="Doricent M."/>
            <person name="Dorje P."/>
            <person name="Dorjee K."/>
            <person name="Dupes A."/>
            <person name="Elong R."/>
            <person name="Falk J."/>
            <person name="Farina A."/>
            <person name="Faro S."/>
            <person name="Ferguson D."/>
            <person name="Fisher S."/>
            <person name="Foley C.D."/>
            <person name="Franke A."/>
            <person name="Friedrich D."/>
            <person name="Gadbois L."/>
            <person name="Gearin G."/>
            <person name="Gearin C.R."/>
            <person name="Giannoukos G."/>
            <person name="Goode T."/>
            <person name="Graham J."/>
            <person name="Grandbois E."/>
            <person name="Grewal S."/>
            <person name="Gyaltsen K."/>
            <person name="Hafez N."/>
            <person name="Hagos B."/>
            <person name="Hall J."/>
            <person name="Henson C."/>
            <person name="Hollinger A."/>
            <person name="Honan T."/>
            <person name="Huard M.D."/>
            <person name="Hughes L."/>
            <person name="Hurhula B."/>
            <person name="Husby M.E."/>
            <person name="Kamat A."/>
            <person name="Kanga B."/>
            <person name="Kashin S."/>
            <person name="Khazanovich D."/>
            <person name="Kisner P."/>
            <person name="Lance K."/>
            <person name="Lara M."/>
            <person name="Lee W."/>
            <person name="Lennon N."/>
            <person name="Letendre F."/>
            <person name="LeVine R."/>
            <person name="Lipovsky A."/>
            <person name="Liu X."/>
            <person name="Liu J."/>
            <person name="Liu S."/>
            <person name="Lokyitsang T."/>
            <person name="Lokyitsang Y."/>
            <person name="Lubonja R."/>
            <person name="Lui A."/>
            <person name="MacDonald P."/>
            <person name="Magnisalis V."/>
            <person name="Maru K."/>
            <person name="Matthews C."/>
            <person name="McCusker W."/>
            <person name="McDonough S."/>
            <person name="Mehta T."/>
            <person name="Meldrim J."/>
            <person name="Meneus L."/>
            <person name="Mihai O."/>
            <person name="Mihalev A."/>
            <person name="Mihova T."/>
            <person name="Mittelman R."/>
            <person name="Mlenga V."/>
            <person name="Montmayeur A."/>
            <person name="Mulrain L."/>
            <person name="Navidi A."/>
            <person name="Naylor J."/>
            <person name="Negash T."/>
            <person name="Nguyen T."/>
            <person name="Nguyen N."/>
            <person name="Nicol R."/>
            <person name="Norbu C."/>
            <person name="Norbu N."/>
            <person name="Novod N."/>
            <person name="O'Neill B."/>
            <person name="Osman S."/>
            <person name="Markiewicz E."/>
            <person name="Oyono O.L."/>
            <person name="Patti C."/>
            <person name="Phunkhang P."/>
            <person name="Pierre F."/>
            <person name="Priest M."/>
            <person name="Raghuraman S."/>
            <person name="Rege F."/>
            <person name="Reyes R."/>
            <person name="Rise C."/>
            <person name="Rogov P."/>
            <person name="Ross K."/>
            <person name="Ryan E."/>
            <person name="Settipalli S."/>
            <person name="Shea T."/>
            <person name="Sherpa N."/>
            <person name="Shi L."/>
            <person name="Shih D."/>
            <person name="Sparrow T."/>
            <person name="Spaulding J."/>
            <person name="Stalker J."/>
            <person name="Stange-Thomann N."/>
            <person name="Stavropoulos S."/>
            <person name="Stone C."/>
            <person name="Strader C."/>
            <person name="Tesfaye S."/>
            <person name="Thomson T."/>
            <person name="Thoulutsang Y."/>
            <person name="Thoulutsang D."/>
            <person name="Topham K."/>
            <person name="Topping I."/>
            <person name="Tsamla T."/>
            <person name="Vassiliev H."/>
            <person name="Vo A."/>
            <person name="Wangchuk T."/>
            <person name="Wangdi T."/>
            <person name="Weiand M."/>
            <person name="Wilkinson J."/>
            <person name="Wilson A."/>
            <person name="Yadav S."/>
            <person name="Young G."/>
            <person name="Yu Q."/>
            <person name="Zembek L."/>
            <person name="Zhong D."/>
            <person name="Zimmer A."/>
            <person name="Zwirko Z."/>
            <person name="Jaffe D.B."/>
            <person name="Alvarez P."/>
            <person name="Brockman W."/>
            <person name="Butler J."/>
            <person name="Chin C."/>
            <person name="Gnerre S."/>
            <person name="Grabherr M."/>
            <person name="Kleber M."/>
            <person name="Mauceli E."/>
            <person name="MacCallum I."/>
        </authorList>
    </citation>
    <scope>NUCLEOTIDE SEQUENCE [LARGE SCALE GENOMIC DNA]</scope>
    <source>
        <strain evidence="3">Tucson 15287-2541.00</strain>
    </source>
</reference>
<dbReference type="AlphaFoldDB" id="B4JKZ9"/>
<accession>B4JKZ9</accession>
<dbReference type="EMBL" id="CH916370">
    <property type="protein sequence ID" value="EDW00252.1"/>
    <property type="molecule type" value="Genomic_DNA"/>
</dbReference>
<organism evidence="3">
    <name type="scientific">Drosophila grimshawi</name>
    <name type="common">Hawaiian fruit fly</name>
    <name type="synonym">Idiomyia grimshawi</name>
    <dbReference type="NCBI Taxonomy" id="7222"/>
    <lineage>
        <taxon>Eukaryota</taxon>
        <taxon>Metazoa</taxon>
        <taxon>Ecdysozoa</taxon>
        <taxon>Arthropoda</taxon>
        <taxon>Hexapoda</taxon>
        <taxon>Insecta</taxon>
        <taxon>Pterygota</taxon>
        <taxon>Neoptera</taxon>
        <taxon>Endopterygota</taxon>
        <taxon>Diptera</taxon>
        <taxon>Brachycera</taxon>
        <taxon>Muscomorpha</taxon>
        <taxon>Ephydroidea</taxon>
        <taxon>Drosophilidae</taxon>
        <taxon>Drosophila</taxon>
        <taxon>Hawaiian Drosophila</taxon>
    </lineage>
</organism>
<proteinExistence type="predicted"/>
<feature type="chain" id="PRO_5002809116" evidence="1">
    <location>
        <begin position="40"/>
        <end position="153"/>
    </location>
</feature>